<dbReference type="RefSeq" id="WP_013884151.1">
    <property type="nucleotide sequence ID" value="NC_015671.1"/>
</dbReference>
<dbReference type="Gene3D" id="1.10.150.240">
    <property type="entry name" value="Putative phosphatase, domain 2"/>
    <property type="match status" value="1"/>
</dbReference>
<dbReference type="STRING" id="593907.Celgi_2133"/>
<dbReference type="KEGG" id="cga:Celgi_2133"/>
<dbReference type="Gene3D" id="3.40.50.1000">
    <property type="entry name" value="HAD superfamily/HAD-like"/>
    <property type="match status" value="1"/>
</dbReference>
<dbReference type="SFLD" id="SFLDS00003">
    <property type="entry name" value="Haloacid_Dehalogenase"/>
    <property type="match status" value="1"/>
</dbReference>
<dbReference type="HOGENOM" id="CLU_045011_19_4_11"/>
<gene>
    <name evidence="1" type="ordered locus">Celgi_2133</name>
</gene>
<dbReference type="Pfam" id="PF13419">
    <property type="entry name" value="HAD_2"/>
    <property type="match status" value="1"/>
</dbReference>
<dbReference type="GO" id="GO:0004713">
    <property type="term" value="F:protein tyrosine kinase activity"/>
    <property type="evidence" value="ECO:0007669"/>
    <property type="project" value="TreeGrafter"/>
</dbReference>
<dbReference type="Proteomes" id="UP000000485">
    <property type="component" value="Chromosome"/>
</dbReference>
<sequence>MNPVVLLDLDGTLVNSSQGVLHALRAGFTGAGLPAPDDAVLRTFIGPPVHDSLRRVGVPADRHADVVHGYQVAFAERGNLMTHVFDGIPTALADLRDAGAVLVVATAKPHRFAVPGLAHLGLAGLLDGVVGAPLDESESKGQIIGRALASLGDRRPDRTRVVMVGDREHDVAGARENDLACLGVLWGFGDRTELEAAGAAALVSTPGELAAAALAQLGVRT</sequence>
<dbReference type="PANTHER" id="PTHR43434">
    <property type="entry name" value="PHOSPHOGLYCOLATE PHOSPHATASE"/>
    <property type="match status" value="1"/>
</dbReference>
<dbReference type="OrthoDB" id="9776368at2"/>
<dbReference type="InterPro" id="IPR023198">
    <property type="entry name" value="PGP-like_dom2"/>
</dbReference>
<dbReference type="EMBL" id="CP002665">
    <property type="protein sequence ID" value="AEI12633.1"/>
    <property type="molecule type" value="Genomic_DNA"/>
</dbReference>
<dbReference type="PANTHER" id="PTHR43434:SF20">
    <property type="entry name" value="5'-NUCLEOTIDASE"/>
    <property type="match status" value="1"/>
</dbReference>
<accession>F8A069</accession>
<dbReference type="InterPro" id="IPR023214">
    <property type="entry name" value="HAD_sf"/>
</dbReference>
<dbReference type="InterPro" id="IPR041492">
    <property type="entry name" value="HAD_2"/>
</dbReference>
<dbReference type="AlphaFoldDB" id="F8A069"/>
<organism evidence="1 2">
    <name type="scientific">Cellulomonas gilvus (strain ATCC 13127 / NRRL B-14078)</name>
    <name type="common">Cellvibrio gilvus</name>
    <dbReference type="NCBI Taxonomy" id="593907"/>
    <lineage>
        <taxon>Bacteria</taxon>
        <taxon>Bacillati</taxon>
        <taxon>Actinomycetota</taxon>
        <taxon>Actinomycetes</taxon>
        <taxon>Micrococcales</taxon>
        <taxon>Cellulomonadaceae</taxon>
        <taxon>Cellulomonas</taxon>
    </lineage>
</organism>
<keyword evidence="1" id="KW-0378">Hydrolase</keyword>
<keyword evidence="2" id="KW-1185">Reference proteome</keyword>
<dbReference type="PROSITE" id="PS01228">
    <property type="entry name" value="COF_1"/>
    <property type="match status" value="1"/>
</dbReference>
<dbReference type="GO" id="GO:0005829">
    <property type="term" value="C:cytosol"/>
    <property type="evidence" value="ECO:0007669"/>
    <property type="project" value="TreeGrafter"/>
</dbReference>
<dbReference type="SUPFAM" id="SSF56784">
    <property type="entry name" value="HAD-like"/>
    <property type="match status" value="1"/>
</dbReference>
<dbReference type="SFLD" id="SFLDG01129">
    <property type="entry name" value="C1.5:_HAD__Beta-PGM__Phosphata"/>
    <property type="match status" value="1"/>
</dbReference>
<dbReference type="eggNOG" id="COG0546">
    <property type="taxonomic scope" value="Bacteria"/>
</dbReference>
<name>F8A069_CELGA</name>
<dbReference type="InterPro" id="IPR036412">
    <property type="entry name" value="HAD-like_sf"/>
</dbReference>
<dbReference type="GO" id="GO:0016787">
    <property type="term" value="F:hydrolase activity"/>
    <property type="evidence" value="ECO:0007669"/>
    <property type="project" value="UniProtKB-KW"/>
</dbReference>
<dbReference type="InterPro" id="IPR050155">
    <property type="entry name" value="HAD-like_hydrolase_sf"/>
</dbReference>
<reference evidence="2" key="1">
    <citation type="submission" date="2011-04" db="EMBL/GenBank/DDBJ databases">
        <title>Complete sequence of Cellvibrio gilvus ATCC 13127.</title>
        <authorList>
            <person name="Lucas S."/>
            <person name="Han J."/>
            <person name="Lapidus A."/>
            <person name="Cheng J.-F."/>
            <person name="Goodwin L."/>
            <person name="Pitluck S."/>
            <person name="Peters L."/>
            <person name="Munk A."/>
            <person name="Detter J.C."/>
            <person name="Han C."/>
            <person name="Tapia R."/>
            <person name="Land M."/>
            <person name="Hauser L."/>
            <person name="Kyrpides N."/>
            <person name="Ivanova N."/>
            <person name="Ovchinnikova G."/>
            <person name="Pagani I."/>
            <person name="Mead D."/>
            <person name="Brumm P."/>
            <person name="Woyke T."/>
        </authorList>
    </citation>
    <scope>NUCLEOTIDE SEQUENCE [LARGE SCALE GENOMIC DNA]</scope>
    <source>
        <strain evidence="2">ATCC 13127 / NRRL B-14078</strain>
    </source>
</reference>
<proteinExistence type="predicted"/>
<evidence type="ECO:0000313" key="2">
    <source>
        <dbReference type="Proteomes" id="UP000000485"/>
    </source>
</evidence>
<evidence type="ECO:0000313" key="1">
    <source>
        <dbReference type="EMBL" id="AEI12633.1"/>
    </source>
</evidence>
<protein>
    <submittedName>
        <fullName evidence="1">Haloacid dehalogenase domain protein hydrolase</fullName>
    </submittedName>
</protein>